<sequence>MSKVTKLQRDTKRSASSVREPGCAPSDLPAIPLDVSERLSPVVLNIYSEGDFHRADMRSIAKEAGMSFNTIYRYFGDKESLLFWFINDWFRELYPHAVAPLVGCQSIREGMQDSLRRHFEFYERHPKVGRIVFLTVPLERWMRDATYHQHDVMQIFLKSISDGQARGEVRSDISPLSILDAFAGILNRTFVMWEYRRRKYSLVGKTEEIFSIIWGGIGSRPASVET</sequence>
<evidence type="ECO:0000256" key="5">
    <source>
        <dbReference type="SAM" id="MobiDB-lite"/>
    </source>
</evidence>
<evidence type="ECO:0000313" key="7">
    <source>
        <dbReference type="EMBL" id="SPD66834.1"/>
    </source>
</evidence>
<dbReference type="Pfam" id="PF00440">
    <property type="entry name" value="TetR_N"/>
    <property type="match status" value="1"/>
</dbReference>
<protein>
    <recommendedName>
        <fullName evidence="6">HTH tetR-type domain-containing protein</fullName>
    </recommendedName>
</protein>
<dbReference type="InterPro" id="IPR001647">
    <property type="entry name" value="HTH_TetR"/>
</dbReference>
<dbReference type="Proteomes" id="UP000254259">
    <property type="component" value="Plasmid CBM2636_mp"/>
</dbReference>
<dbReference type="GO" id="GO:0000976">
    <property type="term" value="F:transcription cis-regulatory region binding"/>
    <property type="evidence" value="ECO:0007669"/>
    <property type="project" value="TreeGrafter"/>
</dbReference>
<dbReference type="PANTHER" id="PTHR30055:SF234">
    <property type="entry name" value="HTH-TYPE TRANSCRIPTIONAL REGULATOR BETI"/>
    <property type="match status" value="1"/>
</dbReference>
<evidence type="ECO:0000256" key="2">
    <source>
        <dbReference type="ARBA" id="ARBA00023125"/>
    </source>
</evidence>
<dbReference type="SUPFAM" id="SSF46689">
    <property type="entry name" value="Homeodomain-like"/>
    <property type="match status" value="1"/>
</dbReference>
<keyword evidence="3" id="KW-0804">Transcription</keyword>
<dbReference type="PANTHER" id="PTHR30055">
    <property type="entry name" value="HTH-TYPE TRANSCRIPTIONAL REGULATOR RUTR"/>
    <property type="match status" value="1"/>
</dbReference>
<keyword evidence="2 4" id="KW-0238">DNA-binding</keyword>
<accession>A0A9Q7XRP6</accession>
<dbReference type="InterPro" id="IPR036271">
    <property type="entry name" value="Tet_transcr_reg_TetR-rel_C_sf"/>
</dbReference>
<feature type="DNA-binding region" description="H-T-H motif" evidence="4">
    <location>
        <begin position="56"/>
        <end position="75"/>
    </location>
</feature>
<dbReference type="EMBL" id="LT984814">
    <property type="protein sequence ID" value="SPD66834.1"/>
    <property type="molecule type" value="Genomic_DNA"/>
</dbReference>
<gene>
    <name evidence="7" type="ORF">CBM2636_MP10470</name>
</gene>
<dbReference type="RefSeq" id="WP_115712261.1">
    <property type="nucleotide sequence ID" value="NZ_LT984814.1"/>
</dbReference>
<geneLocation type="plasmid" evidence="8">
    <name>cbm2636_mp</name>
</geneLocation>
<evidence type="ECO:0000313" key="8">
    <source>
        <dbReference type="Proteomes" id="UP000254259"/>
    </source>
</evidence>
<evidence type="ECO:0000259" key="6">
    <source>
        <dbReference type="PROSITE" id="PS50977"/>
    </source>
</evidence>
<dbReference type="Gene3D" id="1.10.10.60">
    <property type="entry name" value="Homeodomain-like"/>
    <property type="match status" value="1"/>
</dbReference>
<proteinExistence type="predicted"/>
<name>A0A9Q7XRP6_9BURK</name>
<dbReference type="PROSITE" id="PS50977">
    <property type="entry name" value="HTH_TETR_2"/>
    <property type="match status" value="1"/>
</dbReference>
<evidence type="ECO:0000256" key="1">
    <source>
        <dbReference type="ARBA" id="ARBA00023015"/>
    </source>
</evidence>
<feature type="domain" description="HTH tetR-type" evidence="6">
    <location>
        <begin position="33"/>
        <end position="93"/>
    </location>
</feature>
<dbReference type="Gene3D" id="1.10.357.10">
    <property type="entry name" value="Tetracycline Repressor, domain 2"/>
    <property type="match status" value="1"/>
</dbReference>
<keyword evidence="7" id="KW-0614">Plasmid</keyword>
<reference evidence="7 8" key="1">
    <citation type="submission" date="2018-01" db="EMBL/GenBank/DDBJ databases">
        <authorList>
            <person name="Clerissi C."/>
        </authorList>
    </citation>
    <scope>NUCLEOTIDE SEQUENCE [LARGE SCALE GENOMIC DNA]</scope>
    <source>
        <strain evidence="7">Cupriavidus taiwanensis SWF 66322</strain>
        <plasmid evidence="8">cbm2636_mp</plasmid>
    </source>
</reference>
<dbReference type="SUPFAM" id="SSF48498">
    <property type="entry name" value="Tetracyclin repressor-like, C-terminal domain"/>
    <property type="match status" value="1"/>
</dbReference>
<dbReference type="InterPro" id="IPR050109">
    <property type="entry name" value="HTH-type_TetR-like_transc_reg"/>
</dbReference>
<dbReference type="AlphaFoldDB" id="A0A9Q7XRP6"/>
<evidence type="ECO:0000256" key="3">
    <source>
        <dbReference type="ARBA" id="ARBA00023163"/>
    </source>
</evidence>
<evidence type="ECO:0000256" key="4">
    <source>
        <dbReference type="PROSITE-ProRule" id="PRU00335"/>
    </source>
</evidence>
<dbReference type="InterPro" id="IPR009057">
    <property type="entry name" value="Homeodomain-like_sf"/>
</dbReference>
<feature type="region of interest" description="Disordered" evidence="5">
    <location>
        <begin position="1"/>
        <end position="23"/>
    </location>
</feature>
<organism evidence="7 8">
    <name type="scientific">Cupriavidus taiwanensis</name>
    <dbReference type="NCBI Taxonomy" id="164546"/>
    <lineage>
        <taxon>Bacteria</taxon>
        <taxon>Pseudomonadati</taxon>
        <taxon>Pseudomonadota</taxon>
        <taxon>Betaproteobacteria</taxon>
        <taxon>Burkholderiales</taxon>
        <taxon>Burkholderiaceae</taxon>
        <taxon>Cupriavidus</taxon>
    </lineage>
</organism>
<keyword evidence="1" id="KW-0805">Transcription regulation</keyword>
<dbReference type="GO" id="GO:0003700">
    <property type="term" value="F:DNA-binding transcription factor activity"/>
    <property type="evidence" value="ECO:0007669"/>
    <property type="project" value="TreeGrafter"/>
</dbReference>